<feature type="domain" description="D-isomer specific 2-hydroxyacid dehydrogenase NAD-binding" evidence="4">
    <location>
        <begin position="178"/>
        <end position="325"/>
    </location>
</feature>
<dbReference type="Gene3D" id="3.40.50.720">
    <property type="entry name" value="NAD(P)-binding Rossmann-like Domain"/>
    <property type="match status" value="2"/>
</dbReference>
<evidence type="ECO:0000259" key="4">
    <source>
        <dbReference type="Pfam" id="PF02826"/>
    </source>
</evidence>
<dbReference type="SUPFAM" id="SSF51735">
    <property type="entry name" value="NAD(P)-binding Rossmann-fold domains"/>
    <property type="match status" value="1"/>
</dbReference>
<evidence type="ECO:0000256" key="1">
    <source>
        <dbReference type="ARBA" id="ARBA00005854"/>
    </source>
</evidence>
<evidence type="ECO:0000313" key="5">
    <source>
        <dbReference type="EMBL" id="SDC95125.1"/>
    </source>
</evidence>
<gene>
    <name evidence="5" type="ORF">SAMN05421548_11287</name>
</gene>
<dbReference type="PANTHER" id="PTHR42789">
    <property type="entry name" value="D-ISOMER SPECIFIC 2-HYDROXYACID DEHYDROGENASE FAMILY PROTEIN (AFU_ORTHOLOGUE AFUA_6G10090)"/>
    <property type="match status" value="1"/>
</dbReference>
<proteinExistence type="inferred from homology"/>
<name>A0A1G6QTQ2_9BURK</name>
<reference evidence="6" key="1">
    <citation type="submission" date="2016-09" db="EMBL/GenBank/DDBJ databases">
        <authorList>
            <person name="Varghese N."/>
            <person name="Submissions S."/>
        </authorList>
    </citation>
    <scope>NUCLEOTIDE SEQUENCE [LARGE SCALE GENOMIC DNA]</scope>
    <source>
        <strain evidence="6">TNe-862</strain>
    </source>
</reference>
<dbReference type="GO" id="GO:0016616">
    <property type="term" value="F:oxidoreductase activity, acting on the CH-OH group of donors, NAD or NADP as acceptor"/>
    <property type="evidence" value="ECO:0007669"/>
    <property type="project" value="InterPro"/>
</dbReference>
<dbReference type="Pfam" id="PF02826">
    <property type="entry name" value="2-Hacid_dh_C"/>
    <property type="match status" value="1"/>
</dbReference>
<dbReference type="SUPFAM" id="SSF52283">
    <property type="entry name" value="Formate/glycerate dehydrogenase catalytic domain-like"/>
    <property type="match status" value="1"/>
</dbReference>
<dbReference type="InterPro" id="IPR006140">
    <property type="entry name" value="D-isomer_DH_NAD-bd"/>
</dbReference>
<dbReference type="GO" id="GO:0051287">
    <property type="term" value="F:NAD binding"/>
    <property type="evidence" value="ECO:0007669"/>
    <property type="project" value="InterPro"/>
</dbReference>
<comment type="similarity">
    <text evidence="1">Belongs to the D-isomer specific 2-hydroxyacid dehydrogenase family.</text>
</comment>
<evidence type="ECO:0000256" key="2">
    <source>
        <dbReference type="ARBA" id="ARBA00023002"/>
    </source>
</evidence>
<dbReference type="STRING" id="416944.SAMN05421548_11287"/>
<keyword evidence="6" id="KW-1185">Reference proteome</keyword>
<keyword evidence="3" id="KW-0520">NAD</keyword>
<organism evidence="5 6">
    <name type="scientific">Paraburkholderia lycopersici</name>
    <dbReference type="NCBI Taxonomy" id="416944"/>
    <lineage>
        <taxon>Bacteria</taxon>
        <taxon>Pseudomonadati</taxon>
        <taxon>Pseudomonadota</taxon>
        <taxon>Betaproteobacteria</taxon>
        <taxon>Burkholderiales</taxon>
        <taxon>Burkholderiaceae</taxon>
        <taxon>Paraburkholderia</taxon>
    </lineage>
</organism>
<dbReference type="InterPro" id="IPR050857">
    <property type="entry name" value="D-2-hydroxyacid_DH"/>
</dbReference>
<dbReference type="InterPro" id="IPR036291">
    <property type="entry name" value="NAD(P)-bd_dom_sf"/>
</dbReference>
<evidence type="ECO:0000256" key="3">
    <source>
        <dbReference type="ARBA" id="ARBA00023027"/>
    </source>
</evidence>
<dbReference type="EMBL" id="FMYQ01000012">
    <property type="protein sequence ID" value="SDC95125.1"/>
    <property type="molecule type" value="Genomic_DNA"/>
</dbReference>
<sequence length="358" mass="38463">MTMATGTILFLDDDHVVRIARAVLANEADAQWLRAYFAPETPDFAPLVEASRGITRADGIRIESGGGVDPREFDPDVVVFRRGEMRADQIDGCTRLKLIQRLGERAEGIDLDAAKRRGVAVSCLPRRTLAFTAEHALLLMLALGKKVTQCDRLVRCADVPASPGVDGVAYNWIGLDGLSGLHGKTLGVIGLGEVGTLVVRLARAFGMNVIYTRRKPLDAAGEAAIGATYDTLEGLLTRADFVSLHAANLPENRAMMSRSQFESMRPHAYFVNTSRGGLVDEDALYEALAAKRIAGAGLDVHAFEPRAATDRFCALDNVILTPHVAGGSRSGLLPELRVLLDNCRAAFGGATTFAHQIA</sequence>
<dbReference type="PANTHER" id="PTHR42789:SF1">
    <property type="entry name" value="D-ISOMER SPECIFIC 2-HYDROXYACID DEHYDROGENASE FAMILY PROTEIN (AFU_ORTHOLOGUE AFUA_6G10090)"/>
    <property type="match status" value="1"/>
</dbReference>
<evidence type="ECO:0000313" key="6">
    <source>
        <dbReference type="Proteomes" id="UP000198908"/>
    </source>
</evidence>
<accession>A0A1G6QTQ2</accession>
<dbReference type="AlphaFoldDB" id="A0A1G6QTQ2"/>
<keyword evidence="2" id="KW-0560">Oxidoreductase</keyword>
<dbReference type="Proteomes" id="UP000198908">
    <property type="component" value="Unassembled WGS sequence"/>
</dbReference>
<protein>
    <submittedName>
        <fullName evidence="5">D-3-phosphoglycerate dehydrogenase/gluconate 2-dehydrogenase</fullName>
    </submittedName>
</protein>